<dbReference type="EMBL" id="JAXIOK010000021">
    <property type="protein sequence ID" value="KAK4745651.1"/>
    <property type="molecule type" value="Genomic_DNA"/>
</dbReference>
<dbReference type="GO" id="GO:0009733">
    <property type="term" value="P:response to auxin"/>
    <property type="evidence" value="ECO:0007669"/>
    <property type="project" value="InterPro"/>
</dbReference>
<dbReference type="Pfam" id="PF02519">
    <property type="entry name" value="Auxin_inducible"/>
    <property type="match status" value="1"/>
</dbReference>
<evidence type="ECO:0000256" key="1">
    <source>
        <dbReference type="ARBA" id="ARBA00006974"/>
    </source>
</evidence>
<keyword evidence="6" id="KW-1185">Reference proteome</keyword>
<evidence type="ECO:0000256" key="2">
    <source>
        <dbReference type="ARBA" id="ARBA00022473"/>
    </source>
</evidence>
<evidence type="ECO:0000256" key="4">
    <source>
        <dbReference type="SAM" id="MobiDB-lite"/>
    </source>
</evidence>
<evidence type="ECO:0000256" key="3">
    <source>
        <dbReference type="ARBA" id="ARBA00022604"/>
    </source>
</evidence>
<evidence type="ECO:0008006" key="7">
    <source>
        <dbReference type="Google" id="ProtNLM"/>
    </source>
</evidence>
<sequence>MTRNGSFQKESKSDSRQKYHGGKRWRCTGKGDLNPTQGDPQVAGRQAHPQPDGGSTSHLSSAVASGGILRVVMDRRLQDQVRFYWDSDDDNLQSPVMRPPPDVPKGYLTVYVGEELRRFVILTGYLRHPLFKVLLEKAEEEFGFDHTGGLTIPCEIETFKYLVKCMENHTRADDACALEDQSSSAKQISGLPNQQEGWRRERTACGRERSRRRPRPNPIAGAGRATPPDSPGGGGSGRTSSDGKDAFVFLSSHRLHGGGGKIHQASKCDGVRNVEGQLRAMR</sequence>
<dbReference type="AlphaFoldDB" id="A0AAN7GK35"/>
<comment type="caution">
    <text evidence="5">The sequence shown here is derived from an EMBL/GenBank/DDBJ whole genome shotgun (WGS) entry which is preliminary data.</text>
</comment>
<proteinExistence type="inferred from homology"/>
<feature type="compositionally biased region" description="Basic residues" evidence="4">
    <location>
        <begin position="18"/>
        <end position="27"/>
    </location>
</feature>
<comment type="similarity">
    <text evidence="1">Belongs to the ARG7 family.</text>
</comment>
<evidence type="ECO:0000313" key="5">
    <source>
        <dbReference type="EMBL" id="KAK4745651.1"/>
    </source>
</evidence>
<feature type="region of interest" description="Disordered" evidence="4">
    <location>
        <begin position="1"/>
        <end position="60"/>
    </location>
</feature>
<dbReference type="InterPro" id="IPR003676">
    <property type="entry name" value="SAUR_fam"/>
</dbReference>
<feature type="region of interest" description="Disordered" evidence="4">
    <location>
        <begin position="180"/>
        <end position="248"/>
    </location>
</feature>
<feature type="compositionally biased region" description="Basic and acidic residues" evidence="4">
    <location>
        <begin position="197"/>
        <end position="208"/>
    </location>
</feature>
<feature type="compositionally biased region" description="Polar residues" evidence="4">
    <location>
        <begin position="180"/>
        <end position="196"/>
    </location>
</feature>
<accession>A0AAN7GK35</accession>
<keyword evidence="3" id="KW-0341">Growth regulation</keyword>
<reference evidence="5 6" key="1">
    <citation type="journal article" date="2023" name="Hortic Res">
        <title>Pangenome of water caltrop reveals structural variations and asymmetric subgenome divergence after allopolyploidization.</title>
        <authorList>
            <person name="Zhang X."/>
            <person name="Chen Y."/>
            <person name="Wang L."/>
            <person name="Yuan Y."/>
            <person name="Fang M."/>
            <person name="Shi L."/>
            <person name="Lu R."/>
            <person name="Comes H.P."/>
            <person name="Ma Y."/>
            <person name="Chen Y."/>
            <person name="Huang G."/>
            <person name="Zhou Y."/>
            <person name="Zheng Z."/>
            <person name="Qiu Y."/>
        </authorList>
    </citation>
    <scope>NUCLEOTIDE SEQUENCE [LARGE SCALE GENOMIC DNA]</scope>
    <source>
        <tissue evidence="5">Roots</tissue>
    </source>
</reference>
<organism evidence="5 6">
    <name type="scientific">Trapa incisa</name>
    <dbReference type="NCBI Taxonomy" id="236973"/>
    <lineage>
        <taxon>Eukaryota</taxon>
        <taxon>Viridiplantae</taxon>
        <taxon>Streptophyta</taxon>
        <taxon>Embryophyta</taxon>
        <taxon>Tracheophyta</taxon>
        <taxon>Spermatophyta</taxon>
        <taxon>Magnoliopsida</taxon>
        <taxon>eudicotyledons</taxon>
        <taxon>Gunneridae</taxon>
        <taxon>Pentapetalae</taxon>
        <taxon>rosids</taxon>
        <taxon>malvids</taxon>
        <taxon>Myrtales</taxon>
        <taxon>Lythraceae</taxon>
        <taxon>Trapa</taxon>
    </lineage>
</organism>
<dbReference type="Proteomes" id="UP001345219">
    <property type="component" value="Chromosome 10"/>
</dbReference>
<name>A0AAN7GK35_9MYRT</name>
<keyword evidence="2" id="KW-0217">Developmental protein</keyword>
<gene>
    <name evidence="5" type="ORF">SAY87_011963</name>
</gene>
<dbReference type="PANTHER" id="PTHR31374:SF7">
    <property type="entry name" value="SAUR-LIKE AUXIN-RESPONSIVE PROTEIN FAMILY"/>
    <property type="match status" value="1"/>
</dbReference>
<dbReference type="PANTHER" id="PTHR31374">
    <property type="entry name" value="AUXIN-INDUCED PROTEIN-LIKE-RELATED"/>
    <property type="match status" value="1"/>
</dbReference>
<evidence type="ECO:0000313" key="6">
    <source>
        <dbReference type="Proteomes" id="UP001345219"/>
    </source>
</evidence>
<protein>
    <recommendedName>
        <fullName evidence="7">SAUR family protein</fullName>
    </recommendedName>
</protein>